<dbReference type="PANTHER" id="PTHR19328">
    <property type="entry name" value="HEDGEHOG-INTERACTING PROTEIN"/>
    <property type="match status" value="1"/>
</dbReference>
<organism evidence="3">
    <name type="scientific">uncultured Cytophagales bacterium</name>
    <dbReference type="NCBI Taxonomy" id="158755"/>
    <lineage>
        <taxon>Bacteria</taxon>
        <taxon>Pseudomonadati</taxon>
        <taxon>Bacteroidota</taxon>
        <taxon>Sphingobacteriia</taxon>
        <taxon>Sphingobacteriales</taxon>
        <taxon>environmental samples</taxon>
    </lineage>
</organism>
<protein>
    <submittedName>
        <fullName evidence="3">L-sorbosone dehydrogenase</fullName>
    </submittedName>
</protein>
<proteinExistence type="predicted"/>
<feature type="domain" description="Pyrroloquinoline quinone-dependent pyranose dehydrogenase beta-propeller" evidence="2">
    <location>
        <begin position="60"/>
        <end position="397"/>
    </location>
</feature>
<evidence type="ECO:0000256" key="1">
    <source>
        <dbReference type="SAM" id="SignalP"/>
    </source>
</evidence>
<sequence length="402" mass="43659">MRHPIHLALRFFTVSSLALGAVPAWSQGNKQDQPVEASYEGNIFKPVKVEPTDARVKGLKLPAGFAVSKFAENLGKPRMVAVSNDGTVYVTSREAGTVTMLKDADGDGKADTQKEVAKKENMHGVAIDGNKMYLVAVNDVYAADIRPDGTLGSLTRIVTGLPEGGQHNNRTLAVGPDKMLYVSVGSTCNACEETSKLNATMVRVKPDGTGQQIFAKGLRNTIGFAFHPQTKELYGFDHGIDWLGDTGQREEFNLIKEGAHYGWPYVYENGKANPADEPPGDTTHAEYAKKTTFPVLTYDAHSAPMGMVFYTGNAFPEAYRNSAFVALHGSWNRKEPSGYKVVRVRFENGKPAAIEDFLTGFLTGGNREQFGRVCGVAQHPDGSLLISDDDNGVLYRVAYAGK</sequence>
<evidence type="ECO:0000313" key="3">
    <source>
        <dbReference type="EMBL" id="CAA9303061.1"/>
    </source>
</evidence>
<gene>
    <name evidence="3" type="ORF">AVDCRST_MAG56-5595</name>
</gene>
<feature type="chain" id="PRO_5026892290" evidence="1">
    <location>
        <begin position="21"/>
        <end position="402"/>
    </location>
</feature>
<evidence type="ECO:0000259" key="2">
    <source>
        <dbReference type="Pfam" id="PF22807"/>
    </source>
</evidence>
<dbReference type="InterPro" id="IPR011041">
    <property type="entry name" value="Quinoprot_gluc/sorb_DH_b-prop"/>
</dbReference>
<keyword evidence="1" id="KW-0732">Signal</keyword>
<reference evidence="3" key="1">
    <citation type="submission" date="2020-02" db="EMBL/GenBank/DDBJ databases">
        <authorList>
            <person name="Meier V. D."/>
        </authorList>
    </citation>
    <scope>NUCLEOTIDE SEQUENCE</scope>
    <source>
        <strain evidence="3">AVDCRST_MAG56</strain>
    </source>
</reference>
<accession>A0A6J4KDN5</accession>
<dbReference type="SUPFAM" id="SSF50952">
    <property type="entry name" value="Soluble quinoprotein glucose dehydrogenase"/>
    <property type="match status" value="1"/>
</dbReference>
<dbReference type="Gene3D" id="2.120.10.30">
    <property type="entry name" value="TolB, C-terminal domain"/>
    <property type="match status" value="1"/>
</dbReference>
<dbReference type="AlphaFoldDB" id="A0A6J4KDN5"/>
<dbReference type="PANTHER" id="PTHR19328:SF53">
    <property type="entry name" value="MEMBRANE PROTEIN"/>
    <property type="match status" value="1"/>
</dbReference>
<dbReference type="InterPro" id="IPR054539">
    <property type="entry name" value="Beta-prop_PDH"/>
</dbReference>
<name>A0A6J4KDN5_9SPHI</name>
<dbReference type="InterPro" id="IPR011042">
    <property type="entry name" value="6-blade_b-propeller_TolB-like"/>
</dbReference>
<dbReference type="EMBL" id="CADCTQ010000464">
    <property type="protein sequence ID" value="CAA9303061.1"/>
    <property type="molecule type" value="Genomic_DNA"/>
</dbReference>
<dbReference type="Pfam" id="PF22807">
    <property type="entry name" value="TrAA12"/>
    <property type="match status" value="1"/>
</dbReference>
<feature type="signal peptide" evidence="1">
    <location>
        <begin position="1"/>
        <end position="20"/>
    </location>
</feature>